<reference evidence="1" key="1">
    <citation type="submission" date="2022-10" db="EMBL/GenBank/DDBJ databases">
        <title>The complete genomes of actinobacterial strains from the NBC collection.</title>
        <authorList>
            <person name="Joergensen T.S."/>
            <person name="Alvarez Arevalo M."/>
            <person name="Sterndorff E.B."/>
            <person name="Faurdal D."/>
            <person name="Vuksanovic O."/>
            <person name="Mourched A.-S."/>
            <person name="Charusanti P."/>
            <person name="Shaw S."/>
            <person name="Blin K."/>
            <person name="Weber T."/>
        </authorList>
    </citation>
    <scope>NUCLEOTIDE SEQUENCE</scope>
    <source>
        <strain evidence="1">NBC_01482</strain>
    </source>
</reference>
<protein>
    <recommendedName>
        <fullName evidence="3">Recombination protein RecR</fullName>
    </recommendedName>
</protein>
<evidence type="ECO:0000313" key="2">
    <source>
        <dbReference type="Proteomes" id="UP001432062"/>
    </source>
</evidence>
<accession>A0ABZ1Z2R0</accession>
<dbReference type="EMBL" id="CP109441">
    <property type="protein sequence ID" value="WUV48397.1"/>
    <property type="molecule type" value="Genomic_DNA"/>
</dbReference>
<evidence type="ECO:0000313" key="1">
    <source>
        <dbReference type="EMBL" id="WUV48397.1"/>
    </source>
</evidence>
<evidence type="ECO:0008006" key="3">
    <source>
        <dbReference type="Google" id="ProtNLM"/>
    </source>
</evidence>
<organism evidence="1 2">
    <name type="scientific">Nocardia vinacea</name>
    <dbReference type="NCBI Taxonomy" id="96468"/>
    <lineage>
        <taxon>Bacteria</taxon>
        <taxon>Bacillati</taxon>
        <taxon>Actinomycetota</taxon>
        <taxon>Actinomycetes</taxon>
        <taxon>Mycobacteriales</taxon>
        <taxon>Nocardiaceae</taxon>
        <taxon>Nocardia</taxon>
    </lineage>
</organism>
<name>A0ABZ1Z2R0_9NOCA</name>
<sequence length="45" mass="4974">MGHAVRCEQCYRVLRSSDDGTLCGICKMLSRYGDADDEPAYDDAS</sequence>
<dbReference type="Proteomes" id="UP001432062">
    <property type="component" value="Chromosome"/>
</dbReference>
<gene>
    <name evidence="1" type="ORF">OG563_09460</name>
</gene>
<dbReference type="RefSeq" id="WP_329412737.1">
    <property type="nucleotide sequence ID" value="NZ_CP109441.1"/>
</dbReference>
<proteinExistence type="predicted"/>
<keyword evidence="2" id="KW-1185">Reference proteome</keyword>